<dbReference type="EMBL" id="JABFRW010000101">
    <property type="protein sequence ID" value="NOT34215.1"/>
    <property type="molecule type" value="Genomic_DNA"/>
</dbReference>
<dbReference type="PANTHER" id="PTHR43335:SF4">
    <property type="entry name" value="ABC TRANSPORTER, ATP-BINDING PROTEIN"/>
    <property type="match status" value="1"/>
</dbReference>
<proteinExistence type="inferred from homology"/>
<dbReference type="PROSITE" id="PS50893">
    <property type="entry name" value="ABC_TRANSPORTER_2"/>
    <property type="match status" value="1"/>
</dbReference>
<dbReference type="InterPro" id="IPR003439">
    <property type="entry name" value="ABC_transporter-like_ATP-bd"/>
</dbReference>
<evidence type="ECO:0000256" key="3">
    <source>
        <dbReference type="ARBA" id="ARBA00022741"/>
    </source>
</evidence>
<keyword evidence="4 6" id="KW-0067">ATP-binding</keyword>
<dbReference type="AlphaFoldDB" id="A0A849SQH1"/>
<evidence type="ECO:0000259" key="5">
    <source>
        <dbReference type="PROSITE" id="PS50893"/>
    </source>
</evidence>
<evidence type="ECO:0000313" key="6">
    <source>
        <dbReference type="EMBL" id="NOT34215.1"/>
    </source>
</evidence>
<comment type="caution">
    <text evidence="6">The sequence shown here is derived from an EMBL/GenBank/DDBJ whole genome shotgun (WGS) entry which is preliminary data.</text>
</comment>
<sequence length="318" mass="34637">MSEFVVETRALRKRFGPKLAVADLSLSVRRGEVFGFLGPNGAGKTTSVKMLLGLVEPSGGEARVLGRKLGDRAARAKLGFLPEHFRFQDWLTGRELLRFHGRLHGLSARVLDQRIDALLTRVDLNDAASRPIRTYSKGMTQRVGLAQALLNEPELVFLDEPTSGLDPIGRLLVRDVIRDLRDRGTAVFLNSHLLGEVEATCDRVAFVKGGRVVHELRLGDPAAEHVEVQLRFAGATPALRERLAGLGEVLAWEPDLAPAAELGAKVVAARMRLADAAQVPEPARAQVGAGADLHQLSVARKSLEAWFLEVMGHDQRPG</sequence>
<dbReference type="PANTHER" id="PTHR43335">
    <property type="entry name" value="ABC TRANSPORTER, ATP-BINDING PROTEIN"/>
    <property type="match status" value="1"/>
</dbReference>
<evidence type="ECO:0000313" key="7">
    <source>
        <dbReference type="Proteomes" id="UP000580839"/>
    </source>
</evidence>
<gene>
    <name evidence="6" type="ORF">HOP12_08615</name>
</gene>
<dbReference type="GO" id="GO:0016887">
    <property type="term" value="F:ATP hydrolysis activity"/>
    <property type="evidence" value="ECO:0007669"/>
    <property type="project" value="InterPro"/>
</dbReference>
<dbReference type="SMART" id="SM00382">
    <property type="entry name" value="AAA"/>
    <property type="match status" value="1"/>
</dbReference>
<dbReference type="Proteomes" id="UP000580839">
    <property type="component" value="Unassembled WGS sequence"/>
</dbReference>
<comment type="similarity">
    <text evidence="1">Belongs to the ABC transporter superfamily.</text>
</comment>
<dbReference type="Pfam" id="PF00005">
    <property type="entry name" value="ABC_tran"/>
    <property type="match status" value="1"/>
</dbReference>
<dbReference type="InterPro" id="IPR027417">
    <property type="entry name" value="P-loop_NTPase"/>
</dbReference>
<evidence type="ECO:0000256" key="4">
    <source>
        <dbReference type="ARBA" id="ARBA00022840"/>
    </source>
</evidence>
<dbReference type="GO" id="GO:0005524">
    <property type="term" value="F:ATP binding"/>
    <property type="evidence" value="ECO:0007669"/>
    <property type="project" value="UniProtKB-KW"/>
</dbReference>
<name>A0A849SQH1_UNCEI</name>
<evidence type="ECO:0000256" key="1">
    <source>
        <dbReference type="ARBA" id="ARBA00005417"/>
    </source>
</evidence>
<keyword evidence="3" id="KW-0547">Nucleotide-binding</keyword>
<dbReference type="CDD" id="cd03230">
    <property type="entry name" value="ABC_DR_subfamily_A"/>
    <property type="match status" value="1"/>
</dbReference>
<dbReference type="SUPFAM" id="SSF52540">
    <property type="entry name" value="P-loop containing nucleoside triphosphate hydrolases"/>
    <property type="match status" value="1"/>
</dbReference>
<organism evidence="6 7">
    <name type="scientific">Eiseniibacteriota bacterium</name>
    <dbReference type="NCBI Taxonomy" id="2212470"/>
    <lineage>
        <taxon>Bacteria</taxon>
        <taxon>Candidatus Eiseniibacteriota</taxon>
    </lineage>
</organism>
<keyword evidence="2" id="KW-0813">Transport</keyword>
<reference evidence="6 7" key="1">
    <citation type="submission" date="2020-04" db="EMBL/GenBank/DDBJ databases">
        <title>Metagenomic profiling of ammonia- and methane-oxidizing microorganisms in a Dutch drinking water treatment plant.</title>
        <authorList>
            <person name="Poghosyan L."/>
            <person name="Leucker S."/>
        </authorList>
    </citation>
    <scope>NUCLEOTIDE SEQUENCE [LARGE SCALE GENOMIC DNA]</scope>
    <source>
        <strain evidence="6">S-RSF-IL-03</strain>
    </source>
</reference>
<evidence type="ECO:0000256" key="2">
    <source>
        <dbReference type="ARBA" id="ARBA00022448"/>
    </source>
</evidence>
<accession>A0A849SQH1</accession>
<dbReference type="InterPro" id="IPR003593">
    <property type="entry name" value="AAA+_ATPase"/>
</dbReference>
<protein>
    <submittedName>
        <fullName evidence="6">ABC transporter ATP-binding protein</fullName>
    </submittedName>
</protein>
<feature type="domain" description="ABC transporter" evidence="5">
    <location>
        <begin position="6"/>
        <end position="234"/>
    </location>
</feature>
<dbReference type="Gene3D" id="3.40.50.300">
    <property type="entry name" value="P-loop containing nucleotide triphosphate hydrolases"/>
    <property type="match status" value="1"/>
</dbReference>